<dbReference type="Proteomes" id="UP001500542">
    <property type="component" value="Unassembled WGS sequence"/>
</dbReference>
<evidence type="ECO:0000313" key="1">
    <source>
        <dbReference type="EMBL" id="GAA0948654.1"/>
    </source>
</evidence>
<comment type="caution">
    <text evidence="1">The sequence shown here is derived from an EMBL/GenBank/DDBJ whole genome shotgun (WGS) entry which is preliminary data.</text>
</comment>
<keyword evidence="2" id="KW-1185">Reference proteome</keyword>
<evidence type="ECO:0000313" key="2">
    <source>
        <dbReference type="Proteomes" id="UP001500542"/>
    </source>
</evidence>
<dbReference type="EMBL" id="BAAAHK010000011">
    <property type="protein sequence ID" value="GAA0948654.1"/>
    <property type="molecule type" value="Genomic_DNA"/>
</dbReference>
<organism evidence="1 2">
    <name type="scientific">Kribbella koreensis</name>
    <dbReference type="NCBI Taxonomy" id="57909"/>
    <lineage>
        <taxon>Bacteria</taxon>
        <taxon>Bacillati</taxon>
        <taxon>Actinomycetota</taxon>
        <taxon>Actinomycetes</taxon>
        <taxon>Propionibacteriales</taxon>
        <taxon>Kribbellaceae</taxon>
        <taxon>Kribbella</taxon>
    </lineage>
</organism>
<protein>
    <submittedName>
        <fullName evidence="1">Uncharacterized protein</fullName>
    </submittedName>
</protein>
<sequence length="52" mass="5831">MATTTQHRDVTPEEQPYENGMFGSLCCCGREFTGNDPDEADFALYEHTETAN</sequence>
<accession>A0ABN1QX50</accession>
<gene>
    <name evidence="1" type="ORF">GCM10009554_46490</name>
</gene>
<proteinExistence type="predicted"/>
<name>A0ABN1QX50_9ACTN</name>
<reference evidence="1 2" key="1">
    <citation type="journal article" date="2019" name="Int. J. Syst. Evol. Microbiol.">
        <title>The Global Catalogue of Microorganisms (GCM) 10K type strain sequencing project: providing services to taxonomists for standard genome sequencing and annotation.</title>
        <authorList>
            <consortium name="The Broad Institute Genomics Platform"/>
            <consortium name="The Broad Institute Genome Sequencing Center for Infectious Disease"/>
            <person name="Wu L."/>
            <person name="Ma J."/>
        </authorList>
    </citation>
    <scope>NUCLEOTIDE SEQUENCE [LARGE SCALE GENOMIC DNA]</scope>
    <source>
        <strain evidence="1 2">JCM 10977</strain>
    </source>
</reference>